<comment type="function">
    <text evidence="11">Catalyzes the formation of the isocyclic ring in chlorophyll biosynthesis. Mediates the cyclase reaction, which results in the formation of divinylprotochlorophyllide (Pchlide) characteristic of all chlorophylls from magnesium-protoporphyrin IX 13-monomethyl ester (MgPMME).</text>
</comment>
<evidence type="ECO:0000313" key="13">
    <source>
        <dbReference type="EMBL" id="AZL61281.1"/>
    </source>
</evidence>
<dbReference type="OrthoDB" id="141643at2"/>
<dbReference type="InterPro" id="IPR003251">
    <property type="entry name" value="Rr_diiron-bd_dom"/>
</dbReference>
<dbReference type="NCBIfam" id="NF010172">
    <property type="entry name" value="PRK13654.1"/>
    <property type="match status" value="1"/>
</dbReference>
<evidence type="ECO:0000256" key="8">
    <source>
        <dbReference type="ARBA" id="ARBA00023004"/>
    </source>
</evidence>
<keyword evidence="14" id="KW-1185">Reference proteome</keyword>
<comment type="similarity">
    <text evidence="3 11">Belongs to the AcsF family.</text>
</comment>
<keyword evidence="8 11" id="KW-0408">Iron</keyword>
<evidence type="ECO:0000256" key="6">
    <source>
        <dbReference type="ARBA" id="ARBA00022857"/>
    </source>
</evidence>
<dbReference type="SUPFAM" id="SSF47240">
    <property type="entry name" value="Ferritin-like"/>
    <property type="match status" value="1"/>
</dbReference>
<dbReference type="GO" id="GO:0036070">
    <property type="term" value="P:light-independent bacteriochlorophyll biosynthetic process"/>
    <property type="evidence" value="ECO:0007669"/>
    <property type="project" value="UniProtKB-UniRule"/>
</dbReference>
<name>A0A3S8UCJ3_9RHOB</name>
<dbReference type="InterPro" id="IPR008434">
    <property type="entry name" value="AcsF"/>
</dbReference>
<evidence type="ECO:0000256" key="3">
    <source>
        <dbReference type="ARBA" id="ARBA00006550"/>
    </source>
</evidence>
<dbReference type="HAMAP" id="MF_01840">
    <property type="entry name" value="AcsF"/>
    <property type="match status" value="1"/>
</dbReference>
<feature type="domain" description="Rubrerythrin diiron-binding" evidence="12">
    <location>
        <begin position="94"/>
        <end position="224"/>
    </location>
</feature>
<comment type="catalytic activity">
    <reaction evidence="10 11">
        <text>Mg-protoporphyrin IX 13-monomethyl ester + 3 NADPH + 3 O2 + 2 H(+) = 3,8-divinyl protochlorophyllide a + 3 NADP(+) + 5 H2O</text>
        <dbReference type="Rhea" id="RHEA:33235"/>
        <dbReference type="ChEBI" id="CHEBI:15377"/>
        <dbReference type="ChEBI" id="CHEBI:15378"/>
        <dbReference type="ChEBI" id="CHEBI:15379"/>
        <dbReference type="ChEBI" id="CHEBI:57783"/>
        <dbReference type="ChEBI" id="CHEBI:58349"/>
        <dbReference type="ChEBI" id="CHEBI:58632"/>
        <dbReference type="ChEBI" id="CHEBI:60491"/>
        <dbReference type="EC" id="1.14.13.81"/>
    </reaction>
</comment>
<evidence type="ECO:0000256" key="11">
    <source>
        <dbReference type="HAMAP-Rule" id="MF_01840"/>
    </source>
</evidence>
<keyword evidence="9 11" id="KW-0149">Chlorophyll biosynthesis</keyword>
<evidence type="ECO:0000256" key="10">
    <source>
        <dbReference type="ARBA" id="ARBA00049231"/>
    </source>
</evidence>
<comment type="pathway">
    <text evidence="11">Porphyrin-containing compound metabolism; bacteriochlorophyll biosynthesis (light-independent).</text>
</comment>
<sequence>MDLYPDSGAEVAAGMAPQDTTAMATETTLLNPRFYTTDFDEMDRIDVTPVRKEWDKLIAQMKSDPNKGHFKKTDAWDAVDWDGMDPPLKREFIDFLVSSCTAEFSGCVLYKEMKRRGSNADICELFSYMARDEARHAGFINDALREAGVAVNLGFLTKAKKYTYFRPKFIYYATYLSEKIGYARYITIFRHLEAHPEQRFHPIFKWFREWCNDEFSHGEAFALLMKTDPKLTESFVNKLWIKFFLTAVYSTMWVRDHARPEFHKALGVEISWYDQEVFRKTSTIARQIFPIELDIDHPRWIPNLERMNRAFIAMDAAKRQGGVAGKLKTWAAGAKAAFTFARLYTIPAKRHALPANVRLEPTY</sequence>
<proteinExistence type="inferred from homology"/>
<dbReference type="GO" id="GO:0005506">
    <property type="term" value="F:iron ion binding"/>
    <property type="evidence" value="ECO:0007669"/>
    <property type="project" value="UniProtKB-UniRule"/>
</dbReference>
<dbReference type="UniPathway" id="UPA00671"/>
<evidence type="ECO:0000256" key="9">
    <source>
        <dbReference type="ARBA" id="ARBA00023171"/>
    </source>
</evidence>
<comment type="pathway">
    <text evidence="2">Porphyrin-containing compound metabolism; chlorophyll biosynthesis.</text>
</comment>
<keyword evidence="7 11" id="KW-0560">Oxidoreductase</keyword>
<dbReference type="NCBIfam" id="TIGR02029">
    <property type="entry name" value="AcsF"/>
    <property type="match status" value="1"/>
</dbReference>
<dbReference type="PANTHER" id="PTHR31053">
    <property type="entry name" value="MAGNESIUM-PROTOPORPHYRIN IX MONOMETHYL ESTER [OXIDATIVE] CYCLASE, CHLOROPLASTIC"/>
    <property type="match status" value="1"/>
</dbReference>
<dbReference type="InterPro" id="IPR009078">
    <property type="entry name" value="Ferritin-like_SF"/>
</dbReference>
<keyword evidence="6 11" id="KW-0521">NADP</keyword>
<keyword evidence="11" id="KW-0077">Bacteriochlorophyll biosynthesis</keyword>
<dbReference type="KEGG" id="taw:EI545_18785"/>
<organism evidence="13 14">
    <name type="scientific">Tabrizicola piscis</name>
    <dbReference type="NCBI Taxonomy" id="2494374"/>
    <lineage>
        <taxon>Bacteria</taxon>
        <taxon>Pseudomonadati</taxon>
        <taxon>Pseudomonadota</taxon>
        <taxon>Alphaproteobacteria</taxon>
        <taxon>Rhodobacterales</taxon>
        <taxon>Paracoccaceae</taxon>
        <taxon>Tabrizicola</taxon>
    </lineage>
</organism>
<gene>
    <name evidence="11 13" type="primary">acsF</name>
    <name evidence="13" type="ORF">EI545_18785</name>
</gene>
<evidence type="ECO:0000256" key="5">
    <source>
        <dbReference type="ARBA" id="ARBA00022723"/>
    </source>
</evidence>
<evidence type="ECO:0000259" key="12">
    <source>
        <dbReference type="Pfam" id="PF02915"/>
    </source>
</evidence>
<evidence type="ECO:0000256" key="1">
    <source>
        <dbReference type="ARBA" id="ARBA00001962"/>
    </source>
</evidence>
<evidence type="ECO:0000256" key="2">
    <source>
        <dbReference type="ARBA" id="ARBA00005173"/>
    </source>
</evidence>
<protein>
    <recommendedName>
        <fullName evidence="11">Aerobic magnesium-protoporphyrin IX monomethyl ester [oxidative] cyclase</fullName>
        <shortName evidence="11">Aerobic Mg-protoporphyrin IX monomethyl ester oxidative cyclase</shortName>
        <ecNumber evidence="11">1.14.13.81</ecNumber>
    </recommendedName>
</protein>
<dbReference type="EC" id="1.14.13.81" evidence="11"/>
<dbReference type="Pfam" id="PF02915">
    <property type="entry name" value="Rubrerythrin"/>
    <property type="match status" value="1"/>
</dbReference>
<dbReference type="Proteomes" id="UP000282002">
    <property type="component" value="Chromosome"/>
</dbReference>
<dbReference type="GO" id="GO:0015979">
    <property type="term" value="P:photosynthesis"/>
    <property type="evidence" value="ECO:0007669"/>
    <property type="project" value="UniProtKB-UniRule"/>
</dbReference>
<reference evidence="13 14" key="1">
    <citation type="submission" date="2018-12" db="EMBL/GenBank/DDBJ databases">
        <title>Complete genome sequencing of Tabrizicola sp. K13M18.</title>
        <authorList>
            <person name="Bae J.-W."/>
        </authorList>
    </citation>
    <scope>NUCLEOTIDE SEQUENCE [LARGE SCALE GENOMIC DNA]</scope>
    <source>
        <strain evidence="13 14">K13M18</strain>
    </source>
</reference>
<dbReference type="AlphaFoldDB" id="A0A3S8UCJ3"/>
<comment type="cofactor">
    <cofactor evidence="1 11">
        <name>Fe cation</name>
        <dbReference type="ChEBI" id="CHEBI:24875"/>
    </cofactor>
</comment>
<evidence type="ECO:0000256" key="4">
    <source>
        <dbReference type="ARBA" id="ARBA00022531"/>
    </source>
</evidence>
<dbReference type="UniPathway" id="UPA00668"/>
<dbReference type="GO" id="GO:0048529">
    <property type="term" value="F:magnesium-protoporphyrin IX monomethyl ester (oxidative) cyclase activity"/>
    <property type="evidence" value="ECO:0007669"/>
    <property type="project" value="UniProtKB-UniRule"/>
</dbReference>
<dbReference type="EMBL" id="CP034328">
    <property type="protein sequence ID" value="AZL61281.1"/>
    <property type="molecule type" value="Genomic_DNA"/>
</dbReference>
<keyword evidence="5 11" id="KW-0479">Metal-binding</keyword>
<dbReference type="PANTHER" id="PTHR31053:SF2">
    <property type="entry name" value="MAGNESIUM-PROTOPORPHYRIN IX MONOMETHYL ESTER [OXIDATIVE] CYCLASE, CHLOROPLASTIC"/>
    <property type="match status" value="1"/>
</dbReference>
<dbReference type="CDD" id="cd01047">
    <property type="entry name" value="ACSF"/>
    <property type="match status" value="1"/>
</dbReference>
<evidence type="ECO:0000256" key="7">
    <source>
        <dbReference type="ARBA" id="ARBA00023002"/>
    </source>
</evidence>
<evidence type="ECO:0000313" key="14">
    <source>
        <dbReference type="Proteomes" id="UP000282002"/>
    </source>
</evidence>
<keyword evidence="4 11" id="KW-0602">Photosynthesis</keyword>
<accession>A0A3S8UCJ3</accession>